<feature type="transmembrane region" description="Helical" evidence="5">
    <location>
        <begin position="76"/>
        <end position="95"/>
    </location>
</feature>
<feature type="transmembrane region" description="Helical" evidence="5">
    <location>
        <begin position="35"/>
        <end position="56"/>
    </location>
</feature>
<comment type="subcellular location">
    <subcellularLocation>
        <location evidence="1">Membrane</location>
        <topology evidence="1">Multi-pass membrane protein</topology>
    </subcellularLocation>
</comment>
<evidence type="ECO:0000256" key="2">
    <source>
        <dbReference type="ARBA" id="ARBA00022692"/>
    </source>
</evidence>
<keyword evidence="3 5" id="KW-1133">Transmembrane helix</keyword>
<comment type="caution">
    <text evidence="6">The sequence shown here is derived from an EMBL/GenBank/DDBJ whole genome shotgun (WGS) entry which is preliminary data.</text>
</comment>
<protein>
    <submittedName>
        <fullName evidence="6">Zinc transporter ZupT</fullName>
    </submittedName>
</protein>
<feature type="transmembrane region" description="Helical" evidence="5">
    <location>
        <begin position="263"/>
        <end position="281"/>
    </location>
</feature>
<sequence length="282" mass="28912">MDEVLHALLLTLLAGAATGLGGLLIILGKRLSSNFLAGALGLSAGVMIFISLAELYPEAQEAIRSAAYPVVNGKALVLVSFFAGMGLIFLIDFLIPEYENPHEAPGLSLDSRTAATEMISASEKKSGHQALKKLGIMSALAIAIHNFPEGMATFVSALSGSQMGAGITFAVAIHNIPEGIAVAIPIYYATRSKGKAALYATLSGLTEPAGAALCYAVTAISGVEISGEGAAFPLILAAVAGIMIYISLDELLPTAEKYGKHHVAIAGVVAGMAVMGVSLILM</sequence>
<dbReference type="EMBL" id="JADILV010000072">
    <property type="protein sequence ID" value="MBO8484378.1"/>
    <property type="molecule type" value="Genomic_DNA"/>
</dbReference>
<gene>
    <name evidence="6" type="primary">zupT</name>
    <name evidence="6" type="ORF">IAB75_09765</name>
</gene>
<proteinExistence type="predicted"/>
<evidence type="ECO:0000256" key="1">
    <source>
        <dbReference type="ARBA" id="ARBA00004141"/>
    </source>
</evidence>
<evidence type="ECO:0000256" key="4">
    <source>
        <dbReference type="ARBA" id="ARBA00023136"/>
    </source>
</evidence>
<dbReference type="GO" id="GO:0016020">
    <property type="term" value="C:membrane"/>
    <property type="evidence" value="ECO:0007669"/>
    <property type="project" value="UniProtKB-SubCell"/>
</dbReference>
<evidence type="ECO:0000256" key="5">
    <source>
        <dbReference type="SAM" id="Phobius"/>
    </source>
</evidence>
<evidence type="ECO:0000256" key="3">
    <source>
        <dbReference type="ARBA" id="ARBA00022989"/>
    </source>
</evidence>
<reference evidence="6" key="2">
    <citation type="journal article" date="2021" name="PeerJ">
        <title>Extensive microbial diversity within the chicken gut microbiome revealed by metagenomics and culture.</title>
        <authorList>
            <person name="Gilroy R."/>
            <person name="Ravi A."/>
            <person name="Getino M."/>
            <person name="Pursley I."/>
            <person name="Horton D.L."/>
            <person name="Alikhan N.F."/>
            <person name="Baker D."/>
            <person name="Gharbi K."/>
            <person name="Hall N."/>
            <person name="Watson M."/>
            <person name="Adriaenssens E.M."/>
            <person name="Foster-Nyarko E."/>
            <person name="Jarju S."/>
            <person name="Secka A."/>
            <person name="Antonio M."/>
            <person name="Oren A."/>
            <person name="Chaudhuri R.R."/>
            <person name="La Ragione R."/>
            <person name="Hildebrand F."/>
            <person name="Pallen M.J."/>
        </authorList>
    </citation>
    <scope>NUCLEOTIDE SEQUENCE</scope>
    <source>
        <strain evidence="6">G3-8215</strain>
    </source>
</reference>
<dbReference type="NCBIfam" id="NF003243">
    <property type="entry name" value="PRK04201.1"/>
    <property type="match status" value="1"/>
</dbReference>
<keyword evidence="4 5" id="KW-0472">Membrane</keyword>
<keyword evidence="2 5" id="KW-0812">Transmembrane</keyword>
<dbReference type="InterPro" id="IPR003689">
    <property type="entry name" value="ZIP"/>
</dbReference>
<feature type="transmembrane region" description="Helical" evidence="5">
    <location>
        <begin position="167"/>
        <end position="189"/>
    </location>
</feature>
<evidence type="ECO:0000313" key="7">
    <source>
        <dbReference type="Proteomes" id="UP000725002"/>
    </source>
</evidence>
<feature type="transmembrane region" description="Helical" evidence="5">
    <location>
        <begin position="230"/>
        <end position="251"/>
    </location>
</feature>
<dbReference type="Proteomes" id="UP000725002">
    <property type="component" value="Unassembled WGS sequence"/>
</dbReference>
<dbReference type="Pfam" id="PF02535">
    <property type="entry name" value="Zip"/>
    <property type="match status" value="1"/>
</dbReference>
<accession>A0A940DT27</accession>
<feature type="transmembrane region" description="Helical" evidence="5">
    <location>
        <begin position="130"/>
        <end position="147"/>
    </location>
</feature>
<name>A0A940DT27_9BACT</name>
<dbReference type="GO" id="GO:0005385">
    <property type="term" value="F:zinc ion transmembrane transporter activity"/>
    <property type="evidence" value="ECO:0007669"/>
    <property type="project" value="TreeGrafter"/>
</dbReference>
<dbReference type="PANTHER" id="PTHR11040:SF205">
    <property type="entry name" value="ZINC TRANSPORTER ZUPT"/>
    <property type="match status" value="1"/>
</dbReference>
<organism evidence="6 7">
    <name type="scientific">Candidatus Cryptobacteroides avicola</name>
    <dbReference type="NCBI Taxonomy" id="2840757"/>
    <lineage>
        <taxon>Bacteria</taxon>
        <taxon>Pseudomonadati</taxon>
        <taxon>Bacteroidota</taxon>
        <taxon>Bacteroidia</taxon>
        <taxon>Bacteroidales</taxon>
        <taxon>Candidatus Cryptobacteroides</taxon>
    </lineage>
</organism>
<reference evidence="6" key="1">
    <citation type="submission" date="2020-10" db="EMBL/GenBank/DDBJ databases">
        <authorList>
            <person name="Gilroy R."/>
        </authorList>
    </citation>
    <scope>NUCLEOTIDE SEQUENCE</scope>
    <source>
        <strain evidence="6">G3-8215</strain>
    </source>
</reference>
<dbReference type="PANTHER" id="PTHR11040">
    <property type="entry name" value="ZINC/IRON TRANSPORTER"/>
    <property type="match status" value="1"/>
</dbReference>
<dbReference type="AlphaFoldDB" id="A0A940DT27"/>
<feature type="transmembrane region" description="Helical" evidence="5">
    <location>
        <begin position="6"/>
        <end position="28"/>
    </location>
</feature>
<evidence type="ECO:0000313" key="6">
    <source>
        <dbReference type="EMBL" id="MBO8484378.1"/>
    </source>
</evidence>